<evidence type="ECO:0000313" key="2">
    <source>
        <dbReference type="EMBL" id="ABD70665.1"/>
    </source>
</evidence>
<dbReference type="KEGG" id="rfr:Rfer_2954"/>
<dbReference type="EMBL" id="CP000267">
    <property type="protein sequence ID" value="ABD70665.1"/>
    <property type="molecule type" value="Genomic_DNA"/>
</dbReference>
<name>Q21U88_ALBFT</name>
<dbReference type="STRING" id="338969.Rfer_2954"/>
<feature type="transmembrane region" description="Helical" evidence="1">
    <location>
        <begin position="82"/>
        <end position="101"/>
    </location>
</feature>
<evidence type="ECO:0000256" key="1">
    <source>
        <dbReference type="SAM" id="Phobius"/>
    </source>
</evidence>
<evidence type="ECO:0000313" key="3">
    <source>
        <dbReference type="Proteomes" id="UP000008332"/>
    </source>
</evidence>
<keyword evidence="1" id="KW-1133">Transmembrane helix</keyword>
<dbReference type="HOGENOM" id="CLU_129294_1_0_4"/>
<keyword evidence="1" id="KW-0472">Membrane</keyword>
<dbReference type="AlphaFoldDB" id="Q21U88"/>
<keyword evidence="3" id="KW-1185">Reference proteome</keyword>
<reference evidence="3" key="1">
    <citation type="submission" date="2006-02" db="EMBL/GenBank/DDBJ databases">
        <title>Complete sequence of chromosome of Rhodoferax ferrireducens DSM 15236.</title>
        <authorList>
            <person name="Copeland A."/>
            <person name="Lucas S."/>
            <person name="Lapidus A."/>
            <person name="Barry K."/>
            <person name="Detter J.C."/>
            <person name="Glavina del Rio T."/>
            <person name="Hammon N."/>
            <person name="Israni S."/>
            <person name="Pitluck S."/>
            <person name="Brettin T."/>
            <person name="Bruce D."/>
            <person name="Han C."/>
            <person name="Tapia R."/>
            <person name="Gilna P."/>
            <person name="Kiss H."/>
            <person name="Schmutz J."/>
            <person name="Larimer F."/>
            <person name="Land M."/>
            <person name="Kyrpides N."/>
            <person name="Ivanova N."/>
            <person name="Richardson P."/>
        </authorList>
    </citation>
    <scope>NUCLEOTIDE SEQUENCE [LARGE SCALE GENOMIC DNA]</scope>
    <source>
        <strain evidence="3">ATCC BAA-621 / DSM 15236 / T118</strain>
    </source>
</reference>
<accession>Q21U88</accession>
<feature type="transmembrane region" description="Helical" evidence="1">
    <location>
        <begin position="33"/>
        <end position="61"/>
    </location>
</feature>
<keyword evidence="1 2" id="KW-0812">Transmembrane</keyword>
<proteinExistence type="predicted"/>
<dbReference type="RefSeq" id="WP_011465231.1">
    <property type="nucleotide sequence ID" value="NC_007908.1"/>
</dbReference>
<sequence>MTQDYSNPDNNPDLDRAKLLELQSLNTIGTISYILHLIVAIGALIPGGQFGPVLLIVALVIDLVKRSDAEGTWHASHFSWRIRTVIIAALLYLVTAPLWLLFYIPGWIAWLVISAWFLYRIVTGMVRMNKGLPMEFPA</sequence>
<feature type="transmembrane region" description="Helical" evidence="1">
    <location>
        <begin position="107"/>
        <end position="126"/>
    </location>
</feature>
<dbReference type="Proteomes" id="UP000008332">
    <property type="component" value="Chromosome"/>
</dbReference>
<dbReference type="eggNOG" id="COG3671">
    <property type="taxonomic scope" value="Bacteria"/>
</dbReference>
<organism evidence="2 3">
    <name type="scientific">Albidiferax ferrireducens (strain ATCC BAA-621 / DSM 15236 / T118)</name>
    <name type="common">Rhodoferax ferrireducens</name>
    <dbReference type="NCBI Taxonomy" id="338969"/>
    <lineage>
        <taxon>Bacteria</taxon>
        <taxon>Pseudomonadati</taxon>
        <taxon>Pseudomonadota</taxon>
        <taxon>Betaproteobacteria</taxon>
        <taxon>Burkholderiales</taxon>
        <taxon>Comamonadaceae</taxon>
        <taxon>Rhodoferax</taxon>
    </lineage>
</organism>
<protein>
    <submittedName>
        <fullName evidence="2">Putative transmembrane protein</fullName>
    </submittedName>
</protein>
<gene>
    <name evidence="2" type="ordered locus">Rfer_2954</name>
</gene>